<evidence type="ECO:0000313" key="4">
    <source>
        <dbReference type="Proteomes" id="UP000315295"/>
    </source>
</evidence>
<dbReference type="EMBL" id="VIEB01000071">
    <property type="protein sequence ID" value="TQE08413.1"/>
    <property type="molecule type" value="Genomic_DNA"/>
</dbReference>
<dbReference type="PANTHER" id="PTHR10366:SF809">
    <property type="entry name" value="ANTHOCYANIDIN REDUCTASE"/>
    <property type="match status" value="1"/>
</dbReference>
<evidence type="ECO:0000256" key="2">
    <source>
        <dbReference type="ARBA" id="ARBA00023002"/>
    </source>
</evidence>
<dbReference type="InterPro" id="IPR050425">
    <property type="entry name" value="NAD(P)_dehydrat-like"/>
</dbReference>
<gene>
    <name evidence="3" type="ORF">C1H46_005888</name>
</gene>
<evidence type="ECO:0000313" key="3">
    <source>
        <dbReference type="EMBL" id="TQE08413.1"/>
    </source>
</evidence>
<comment type="caution">
    <text evidence="3">The sequence shown here is derived from an EMBL/GenBank/DDBJ whole genome shotgun (WGS) entry which is preliminary data.</text>
</comment>
<dbReference type="STRING" id="106549.A0A540NCU4"/>
<reference evidence="3 4" key="1">
    <citation type="journal article" date="2019" name="G3 (Bethesda)">
        <title>Sequencing of a Wild Apple (Malus baccata) Genome Unravels the Differences Between Cultivated and Wild Apple Species Regarding Disease Resistance and Cold Tolerance.</title>
        <authorList>
            <person name="Chen X."/>
        </authorList>
    </citation>
    <scope>NUCLEOTIDE SEQUENCE [LARGE SCALE GENOMIC DNA]</scope>
    <source>
        <strain evidence="4">cv. Shandingzi</strain>
        <tissue evidence="3">Leaves</tissue>
    </source>
</reference>
<keyword evidence="1" id="KW-0521">NADP</keyword>
<dbReference type="InterPro" id="IPR036291">
    <property type="entry name" value="NAD(P)-bd_dom_sf"/>
</dbReference>
<dbReference type="Gene3D" id="3.40.50.720">
    <property type="entry name" value="NAD(P)-binding Rossmann-like Domain"/>
    <property type="match status" value="1"/>
</dbReference>
<accession>A0A540NCU4</accession>
<dbReference type="AlphaFoldDB" id="A0A540NCU4"/>
<dbReference type="PANTHER" id="PTHR10366">
    <property type="entry name" value="NAD DEPENDENT EPIMERASE/DEHYDRATASE"/>
    <property type="match status" value="1"/>
</dbReference>
<keyword evidence="4" id="KW-1185">Reference proteome</keyword>
<dbReference type="SUPFAM" id="SSF51735">
    <property type="entry name" value="NAD(P)-binding Rossmann-fold domains"/>
    <property type="match status" value="1"/>
</dbReference>
<name>A0A540NCU4_MALBA</name>
<organism evidence="3 4">
    <name type="scientific">Malus baccata</name>
    <name type="common">Siberian crab apple</name>
    <name type="synonym">Pyrus baccata</name>
    <dbReference type="NCBI Taxonomy" id="106549"/>
    <lineage>
        <taxon>Eukaryota</taxon>
        <taxon>Viridiplantae</taxon>
        <taxon>Streptophyta</taxon>
        <taxon>Embryophyta</taxon>
        <taxon>Tracheophyta</taxon>
        <taxon>Spermatophyta</taxon>
        <taxon>Magnoliopsida</taxon>
        <taxon>eudicotyledons</taxon>
        <taxon>Gunneridae</taxon>
        <taxon>Pentapetalae</taxon>
        <taxon>rosids</taxon>
        <taxon>fabids</taxon>
        <taxon>Rosales</taxon>
        <taxon>Rosaceae</taxon>
        <taxon>Amygdaloideae</taxon>
        <taxon>Maleae</taxon>
        <taxon>Malus</taxon>
    </lineage>
</organism>
<sequence length="117" mass="12972">MEGCEFVFHVATPMQHNNLSSQYKDTAEAAVAGVRIIADSCIRSQTVKRLIYTASVLAASPRTEDGAGFKPYLDESCWTPLDVSFPHGTDFTMVPFLLPLTLFIPRYINFAAIINIE</sequence>
<evidence type="ECO:0000256" key="1">
    <source>
        <dbReference type="ARBA" id="ARBA00022857"/>
    </source>
</evidence>
<dbReference type="GO" id="GO:0016616">
    <property type="term" value="F:oxidoreductase activity, acting on the CH-OH group of donors, NAD or NADP as acceptor"/>
    <property type="evidence" value="ECO:0007669"/>
    <property type="project" value="TreeGrafter"/>
</dbReference>
<proteinExistence type="predicted"/>
<protein>
    <recommendedName>
        <fullName evidence="5">3-beta hydroxysteroid dehydrogenase/isomerase domain-containing protein</fullName>
    </recommendedName>
</protein>
<evidence type="ECO:0008006" key="5">
    <source>
        <dbReference type="Google" id="ProtNLM"/>
    </source>
</evidence>
<dbReference type="Proteomes" id="UP000315295">
    <property type="component" value="Unassembled WGS sequence"/>
</dbReference>
<keyword evidence="2" id="KW-0560">Oxidoreductase</keyword>